<dbReference type="OrthoDB" id="10261640at2759"/>
<keyword evidence="4" id="KW-0677">Repeat</keyword>
<dbReference type="InterPro" id="IPR011047">
    <property type="entry name" value="Quinoprotein_ADH-like_sf"/>
</dbReference>
<evidence type="ECO:0000256" key="3">
    <source>
        <dbReference type="ARBA" id="ARBA00022574"/>
    </source>
</evidence>
<dbReference type="SUPFAM" id="SSF50998">
    <property type="entry name" value="Quinoprotein alcohol dehydrogenase-like"/>
    <property type="match status" value="1"/>
</dbReference>
<dbReference type="Gene3D" id="2.130.10.10">
    <property type="entry name" value="YVTN repeat-like/Quinoprotein amine dehydrogenase"/>
    <property type="match status" value="1"/>
</dbReference>
<keyword evidence="2" id="KW-0963">Cytoplasm</keyword>
<feature type="repeat" description="WD" evidence="5">
    <location>
        <begin position="171"/>
        <end position="212"/>
    </location>
</feature>
<evidence type="ECO:0000256" key="5">
    <source>
        <dbReference type="PROSITE-ProRule" id="PRU00221"/>
    </source>
</evidence>
<feature type="repeat" description="WD" evidence="5">
    <location>
        <begin position="136"/>
        <end position="170"/>
    </location>
</feature>
<feature type="repeat" description="WD" evidence="5">
    <location>
        <begin position="301"/>
        <end position="342"/>
    </location>
</feature>
<dbReference type="InterPro" id="IPR001680">
    <property type="entry name" value="WD40_rpt"/>
</dbReference>
<dbReference type="InterPro" id="IPR015943">
    <property type="entry name" value="WD40/YVTN_repeat-like_dom_sf"/>
</dbReference>
<evidence type="ECO:0000256" key="2">
    <source>
        <dbReference type="ARBA" id="ARBA00022490"/>
    </source>
</evidence>
<feature type="repeat" description="WD" evidence="5">
    <location>
        <begin position="45"/>
        <end position="87"/>
    </location>
</feature>
<evidence type="ECO:0000313" key="6">
    <source>
        <dbReference type="EMBL" id="KAJ1965775.1"/>
    </source>
</evidence>
<reference evidence="6" key="1">
    <citation type="submission" date="2022-07" db="EMBL/GenBank/DDBJ databases">
        <title>Phylogenomic reconstructions and comparative analyses of Kickxellomycotina fungi.</title>
        <authorList>
            <person name="Reynolds N.K."/>
            <person name="Stajich J.E."/>
            <person name="Barry K."/>
            <person name="Grigoriev I.V."/>
            <person name="Crous P."/>
            <person name="Smith M.E."/>
        </authorList>
    </citation>
    <scope>NUCLEOTIDE SEQUENCE</scope>
    <source>
        <strain evidence="6">RSA 1196</strain>
    </source>
</reference>
<protein>
    <submittedName>
        <fullName evidence="6">60S ribosomal subunit assembly or modification protein</fullName>
    </submittedName>
</protein>
<dbReference type="PROSITE" id="PS00678">
    <property type="entry name" value="WD_REPEATS_1"/>
    <property type="match status" value="2"/>
</dbReference>
<evidence type="ECO:0000256" key="4">
    <source>
        <dbReference type="ARBA" id="ARBA00022737"/>
    </source>
</evidence>
<evidence type="ECO:0000313" key="7">
    <source>
        <dbReference type="Proteomes" id="UP001150925"/>
    </source>
</evidence>
<dbReference type="PROSITE" id="PS50294">
    <property type="entry name" value="WD_REPEATS_REGION"/>
    <property type="match status" value="4"/>
</dbReference>
<comment type="caution">
    <text evidence="6">The sequence shown here is derived from an EMBL/GenBank/DDBJ whole genome shotgun (WGS) entry which is preliminary data.</text>
</comment>
<accession>A0A9W8E2I8</accession>
<dbReference type="Proteomes" id="UP001150925">
    <property type="component" value="Unassembled WGS sequence"/>
</dbReference>
<dbReference type="FunFam" id="2.130.10.10:FF:000074">
    <property type="entry name" value="Angio-associated migratory cell protein-like protein"/>
    <property type="match status" value="1"/>
</dbReference>
<dbReference type="PANTHER" id="PTHR19857:SF8">
    <property type="entry name" value="ANGIO-ASSOCIATED MIGRATORY CELL PROTEIN"/>
    <property type="match status" value="1"/>
</dbReference>
<keyword evidence="7" id="KW-1185">Reference proteome</keyword>
<feature type="repeat" description="WD" evidence="5">
    <location>
        <begin position="88"/>
        <end position="129"/>
    </location>
</feature>
<dbReference type="GO" id="GO:0005737">
    <property type="term" value="C:cytoplasm"/>
    <property type="evidence" value="ECO:0007669"/>
    <property type="project" value="UniProtKB-SubCell"/>
</dbReference>
<dbReference type="AlphaFoldDB" id="A0A9W8E2I8"/>
<dbReference type="PRINTS" id="PR00320">
    <property type="entry name" value="GPROTEINBRPT"/>
</dbReference>
<feature type="repeat" description="WD" evidence="5">
    <location>
        <begin position="260"/>
        <end position="301"/>
    </location>
</feature>
<dbReference type="Pfam" id="PF00400">
    <property type="entry name" value="WD40"/>
    <property type="match status" value="8"/>
</dbReference>
<dbReference type="CDD" id="cd00200">
    <property type="entry name" value="WD40"/>
    <property type="match status" value="1"/>
</dbReference>
<feature type="repeat" description="WD" evidence="5">
    <location>
        <begin position="218"/>
        <end position="259"/>
    </location>
</feature>
<proteinExistence type="predicted"/>
<dbReference type="PROSITE" id="PS50082">
    <property type="entry name" value="WD_REPEATS_2"/>
    <property type="match status" value="7"/>
</dbReference>
<dbReference type="SMART" id="SM00320">
    <property type="entry name" value="WD40"/>
    <property type="match status" value="8"/>
</dbReference>
<organism evidence="6 7">
    <name type="scientific">Dispira parvispora</name>
    <dbReference type="NCBI Taxonomy" id="1520584"/>
    <lineage>
        <taxon>Eukaryota</taxon>
        <taxon>Fungi</taxon>
        <taxon>Fungi incertae sedis</taxon>
        <taxon>Zoopagomycota</taxon>
        <taxon>Kickxellomycotina</taxon>
        <taxon>Dimargaritomycetes</taxon>
        <taxon>Dimargaritales</taxon>
        <taxon>Dimargaritaceae</taxon>
        <taxon>Dispira</taxon>
    </lineage>
</organism>
<evidence type="ECO:0000256" key="1">
    <source>
        <dbReference type="ARBA" id="ARBA00004496"/>
    </source>
</evidence>
<sequence>MTEPHNSQGSDNDVELEHESENVLTFDDTDDQDMVELQDDSVQGFFAHGEPVYSVAMHPNNDVLVASGGGDDKAYLWRRDTGETCYTWDGFTDSVTTVRFNLDGTMVAAGSMDGKVGVWYTADGKSVATLDGPSEVTWLDWHSRGNILLAGSADGTMWMWALPSGQCMNVFSGHPEPVTCGQFTPNGRQIVTGSDDGSLNIWDPKTATTIHRLNSHDARFHAETITAMDVSSDSTIVLTGSTDHTARLVHLQNGQMVGALGEHTDSVETVGFSHTMSLAATGSVDGKINIWDVQTLRLRQTVHHDEAVTKLLWHHESPLLTTTSADRTVKVWDARTGHCEKTWVGHHDAILDFAMTKDGHSVVTGSDDGCCLVFTV</sequence>
<dbReference type="EMBL" id="JANBPY010000567">
    <property type="protein sequence ID" value="KAJ1965775.1"/>
    <property type="molecule type" value="Genomic_DNA"/>
</dbReference>
<dbReference type="InterPro" id="IPR020472">
    <property type="entry name" value="WD40_PAC1"/>
</dbReference>
<dbReference type="InterPro" id="IPR051179">
    <property type="entry name" value="WD_repeat_multifunction"/>
</dbReference>
<keyword evidence="3 5" id="KW-0853">WD repeat</keyword>
<gene>
    <name evidence="6" type="primary">SQT1</name>
    <name evidence="6" type="ORF">IWQ62_002583</name>
</gene>
<dbReference type="PANTHER" id="PTHR19857">
    <property type="entry name" value="MITOCHONDRIAL DIVISION PROTEIN 1-RELATED"/>
    <property type="match status" value="1"/>
</dbReference>
<name>A0A9W8E2I8_9FUNG</name>
<dbReference type="InterPro" id="IPR019775">
    <property type="entry name" value="WD40_repeat_CS"/>
</dbReference>
<comment type="subcellular location">
    <subcellularLocation>
        <location evidence="1">Cytoplasm</location>
    </subcellularLocation>
</comment>